<dbReference type="AlphaFoldDB" id="A0A451AKR1"/>
<dbReference type="PANTHER" id="PTHR10590">
    <property type="entry name" value="SODIUM/NUCLEOSIDE COTRANSPORTER"/>
    <property type="match status" value="1"/>
</dbReference>
<organism evidence="11">
    <name type="scientific">Candidatus Kentrum sp. UNK</name>
    <dbReference type="NCBI Taxonomy" id="2126344"/>
    <lineage>
        <taxon>Bacteria</taxon>
        <taxon>Pseudomonadati</taxon>
        <taxon>Pseudomonadota</taxon>
        <taxon>Gammaproteobacteria</taxon>
        <taxon>Candidatus Kentrum</taxon>
    </lineage>
</organism>
<dbReference type="GO" id="GO:0005337">
    <property type="term" value="F:nucleoside transmembrane transporter activity"/>
    <property type="evidence" value="ECO:0007669"/>
    <property type="project" value="InterPro"/>
</dbReference>
<evidence type="ECO:0000259" key="9">
    <source>
        <dbReference type="Pfam" id="PF07662"/>
    </source>
</evidence>
<evidence type="ECO:0000256" key="3">
    <source>
        <dbReference type="ARBA" id="ARBA00022475"/>
    </source>
</evidence>
<dbReference type="Pfam" id="PF01773">
    <property type="entry name" value="Nucleos_tra2_N"/>
    <property type="match status" value="1"/>
</dbReference>
<proteinExistence type="inferred from homology"/>
<feature type="transmembrane region" description="Helical" evidence="7">
    <location>
        <begin position="250"/>
        <end position="269"/>
    </location>
</feature>
<dbReference type="EMBL" id="CAADFZ010000100">
    <property type="protein sequence ID" value="VFK66617.1"/>
    <property type="molecule type" value="Genomic_DNA"/>
</dbReference>
<evidence type="ECO:0000256" key="5">
    <source>
        <dbReference type="ARBA" id="ARBA00022989"/>
    </source>
</evidence>
<feature type="transmembrane region" description="Helical" evidence="7">
    <location>
        <begin position="436"/>
        <end position="456"/>
    </location>
</feature>
<accession>A0A451AKR1</accession>
<dbReference type="InterPro" id="IPR011657">
    <property type="entry name" value="CNT_C_dom"/>
</dbReference>
<evidence type="ECO:0000256" key="2">
    <source>
        <dbReference type="ARBA" id="ARBA00009033"/>
    </source>
</evidence>
<evidence type="ECO:0000256" key="4">
    <source>
        <dbReference type="ARBA" id="ARBA00022692"/>
    </source>
</evidence>
<evidence type="ECO:0000313" key="11">
    <source>
        <dbReference type="EMBL" id="VFK66617.1"/>
    </source>
</evidence>
<feature type="transmembrane region" description="Helical" evidence="7">
    <location>
        <begin position="47"/>
        <end position="64"/>
    </location>
</feature>
<evidence type="ECO:0000256" key="7">
    <source>
        <dbReference type="SAM" id="Phobius"/>
    </source>
</evidence>
<feature type="transmembrane region" description="Helical" evidence="7">
    <location>
        <begin position="396"/>
        <end position="415"/>
    </location>
</feature>
<evidence type="ECO:0000256" key="1">
    <source>
        <dbReference type="ARBA" id="ARBA00004651"/>
    </source>
</evidence>
<dbReference type="InterPro" id="IPR008276">
    <property type="entry name" value="C_nuclsd_transpt"/>
</dbReference>
<keyword evidence="4 7" id="KW-0812">Transmembrane</keyword>
<dbReference type="Pfam" id="PF07670">
    <property type="entry name" value="Gate"/>
    <property type="match status" value="1"/>
</dbReference>
<dbReference type="PANTHER" id="PTHR10590:SF4">
    <property type="entry name" value="SOLUTE CARRIER FAMILY 28 MEMBER 3"/>
    <property type="match status" value="1"/>
</dbReference>
<dbReference type="GO" id="GO:0015293">
    <property type="term" value="F:symporter activity"/>
    <property type="evidence" value="ECO:0007669"/>
    <property type="project" value="TreeGrafter"/>
</dbReference>
<keyword evidence="5 7" id="KW-1133">Transmembrane helix</keyword>
<reference evidence="11" key="1">
    <citation type="submission" date="2019-02" db="EMBL/GenBank/DDBJ databases">
        <authorList>
            <person name="Gruber-Vodicka R. H."/>
            <person name="Seah K. B. B."/>
        </authorList>
    </citation>
    <scope>NUCLEOTIDE SEQUENCE</scope>
    <source>
        <strain evidence="11">BECK_BY8</strain>
    </source>
</reference>
<dbReference type="InterPro" id="IPR002668">
    <property type="entry name" value="CNT_N_dom"/>
</dbReference>
<gene>
    <name evidence="11" type="ORF">BECKUNK1418G_GA0071005_110010</name>
</gene>
<evidence type="ECO:0000259" key="8">
    <source>
        <dbReference type="Pfam" id="PF01773"/>
    </source>
</evidence>
<name>A0A451AKR1_9GAMM</name>
<keyword evidence="3" id="KW-1003">Cell membrane</keyword>
<feature type="domain" description="Concentrative nucleoside transporter N-terminal" evidence="8">
    <location>
        <begin position="53"/>
        <end position="125"/>
    </location>
</feature>
<evidence type="ECO:0000256" key="6">
    <source>
        <dbReference type="ARBA" id="ARBA00023136"/>
    </source>
</evidence>
<feature type="transmembrane region" description="Helical" evidence="7">
    <location>
        <begin position="141"/>
        <end position="165"/>
    </location>
</feature>
<dbReference type="GO" id="GO:0005886">
    <property type="term" value="C:plasma membrane"/>
    <property type="evidence" value="ECO:0007669"/>
    <property type="project" value="UniProtKB-SubCell"/>
</dbReference>
<feature type="transmembrane region" description="Helical" evidence="7">
    <location>
        <begin position="220"/>
        <end position="244"/>
    </location>
</feature>
<comment type="similarity">
    <text evidence="2">Belongs to the concentrative nucleoside transporter (CNT) (TC 2.A.41) family.</text>
</comment>
<feature type="transmembrane region" description="Helical" evidence="7">
    <location>
        <begin position="76"/>
        <end position="95"/>
    </location>
</feature>
<feature type="transmembrane region" description="Helical" evidence="7">
    <location>
        <begin position="307"/>
        <end position="329"/>
    </location>
</feature>
<evidence type="ECO:0000259" key="10">
    <source>
        <dbReference type="Pfam" id="PF07670"/>
    </source>
</evidence>
<dbReference type="Pfam" id="PF07662">
    <property type="entry name" value="Nucleos_tra2_C"/>
    <property type="match status" value="1"/>
</dbReference>
<feature type="domain" description="Concentrative nucleoside transporter C-terminal" evidence="9">
    <location>
        <begin position="253"/>
        <end position="451"/>
    </location>
</feature>
<keyword evidence="6 7" id="KW-0472">Membrane</keyword>
<feature type="domain" description="Nucleoside transporter/FeoB GTPase Gate" evidence="10">
    <location>
        <begin position="146"/>
        <end position="244"/>
    </location>
</feature>
<sequence length="458" mass="48737">MCGWGRVERAPSDRILSAGGSLRGAPGTLVQDFLIVLSKIFQIADQMIFQSLFGLVFLLFLGWLASEKRSAIDWRVPIVGLALQFLLAFMLIELPPLQEFFLFLNRMLSALLEATQAGTSLVFGFIGGGDLPYREEPGKSSFILAFQSLPIILVMSALSALLFHWRVLPWVVKLFSLLLRKTLGVGGALGLGASANIFIGMVEAPLLVRPYLSRLSRAELFALMTCGMATVAGTVMVLYASILSPVLPNAMGHILIASLISAPAAIMVARIMMPETGSGTEGELVMAEPAISAMDAITKGTLDGLRLLLDIVAILLVFVALVALINQILAGLGSPSFQELLGFVMAPVAWAMGIPWEEARSAGMLLGTKTVLNEFLAYLEMSRLPDGALSERSTLIMTYALCGFANFGSLGITIAGMGAMAPDRYREIVGLGMKSIIAGTLATCLTGTMVGIVTLIGG</sequence>
<protein>
    <submittedName>
        <fullName evidence="11">Concentrative nucleoside transporter, CNT family</fullName>
    </submittedName>
</protein>
<feature type="transmembrane region" description="Helical" evidence="7">
    <location>
        <begin position="185"/>
        <end position="208"/>
    </location>
</feature>
<dbReference type="InterPro" id="IPR011642">
    <property type="entry name" value="Gate_dom"/>
</dbReference>
<comment type="subcellular location">
    <subcellularLocation>
        <location evidence="1">Cell membrane</location>
        <topology evidence="1">Multi-pass membrane protein</topology>
    </subcellularLocation>
</comment>